<dbReference type="STRING" id="530564.Psta_1314"/>
<dbReference type="eggNOG" id="COG1680">
    <property type="taxonomic scope" value="Bacteria"/>
</dbReference>
<keyword evidence="2" id="KW-0472">Membrane</keyword>
<feature type="signal peptide" evidence="3">
    <location>
        <begin position="1"/>
        <end position="25"/>
    </location>
</feature>
<keyword evidence="6" id="KW-1185">Reference proteome</keyword>
<sequence precursor="true">MNRRIWLATVVSALLLTSWAAPARAAEPLPESDQALLETIREQQKLPGLAGAAVRDGKLVYLAATGLRKVDAPEPLLATDRVHLGSCTKSMTATLIARLIEKKLLRWDSTIAELFPEDQLLIDESWHPITIVDLLVHRSGAKANARVKGFDPKDTPAKQRSIYARELMRKPLAGKHREQYLYSNTGYILAGAIAEKVTGKGWEELMWQEVFEPLGIKEAGFGPQNKVGADQPFGHRQEDEKLKATDHDNPVVLGPAGRVSMALGDWAKYIAAHLAGARGDESFLSKSSWQRLHTIEHPQDEYALGHGVFHRGWAGGRVLTHSGSNTFWYAIVWMAPETNFAVMAVTNVAGDQAAAGCDEVCSQLIQRFAPPVTDRSTRILWNTRKTEDRLDFTEENSATSLLTITSKSGIGSAKVQLSSGAWKEDLRLRFRYTDGRPFQVLEGIKLTLPQQIIAGDIKTESQTLERRTFDDAGKIDDKVAEKVELPVRRTKEYLELTIPRGLLGPHDALEIEWIDWYR</sequence>
<name>D2QWB6_PIRSD</name>
<dbReference type="AlphaFoldDB" id="D2QWB6"/>
<feature type="domain" description="Beta-lactamase-related" evidence="4">
    <location>
        <begin position="35"/>
        <end position="351"/>
    </location>
</feature>
<keyword evidence="3" id="KW-0732">Signal</keyword>
<evidence type="ECO:0000256" key="2">
    <source>
        <dbReference type="ARBA" id="ARBA00023136"/>
    </source>
</evidence>
<dbReference type="SUPFAM" id="SSF56601">
    <property type="entry name" value="beta-lactamase/transpeptidase-like"/>
    <property type="match status" value="1"/>
</dbReference>
<organism evidence="5 6">
    <name type="scientific">Pirellula staleyi (strain ATCC 27377 / DSM 6068 / ICPB 4128)</name>
    <name type="common">Pirella staleyi</name>
    <dbReference type="NCBI Taxonomy" id="530564"/>
    <lineage>
        <taxon>Bacteria</taxon>
        <taxon>Pseudomonadati</taxon>
        <taxon>Planctomycetota</taxon>
        <taxon>Planctomycetia</taxon>
        <taxon>Pirellulales</taxon>
        <taxon>Pirellulaceae</taxon>
        <taxon>Pirellula</taxon>
    </lineage>
</organism>
<evidence type="ECO:0000256" key="3">
    <source>
        <dbReference type="SAM" id="SignalP"/>
    </source>
</evidence>
<dbReference type="GO" id="GO:0016020">
    <property type="term" value="C:membrane"/>
    <property type="evidence" value="ECO:0007669"/>
    <property type="project" value="UniProtKB-SubCell"/>
</dbReference>
<dbReference type="EMBL" id="CP001848">
    <property type="protein sequence ID" value="ADB15991.1"/>
    <property type="molecule type" value="Genomic_DNA"/>
</dbReference>
<proteinExistence type="predicted"/>
<dbReference type="Pfam" id="PF00144">
    <property type="entry name" value="Beta-lactamase"/>
    <property type="match status" value="1"/>
</dbReference>
<gene>
    <name evidence="5" type="ordered locus">Psta_1314</name>
</gene>
<comment type="subcellular location">
    <subcellularLocation>
        <location evidence="1">Membrane</location>
    </subcellularLocation>
</comment>
<dbReference type="OrthoDB" id="9801061at2"/>
<dbReference type="InterPro" id="IPR012338">
    <property type="entry name" value="Beta-lactam/transpept-like"/>
</dbReference>
<dbReference type="InterPro" id="IPR001466">
    <property type="entry name" value="Beta-lactam-related"/>
</dbReference>
<protein>
    <submittedName>
        <fullName evidence="5">Beta-lactamase</fullName>
    </submittedName>
</protein>
<dbReference type="InterPro" id="IPR050491">
    <property type="entry name" value="AmpC-like"/>
</dbReference>
<dbReference type="PANTHER" id="PTHR46825">
    <property type="entry name" value="D-ALANYL-D-ALANINE-CARBOXYPEPTIDASE/ENDOPEPTIDASE AMPH"/>
    <property type="match status" value="1"/>
</dbReference>
<evidence type="ECO:0000256" key="1">
    <source>
        <dbReference type="ARBA" id="ARBA00004370"/>
    </source>
</evidence>
<evidence type="ECO:0000259" key="4">
    <source>
        <dbReference type="Pfam" id="PF00144"/>
    </source>
</evidence>
<evidence type="ECO:0000313" key="6">
    <source>
        <dbReference type="Proteomes" id="UP000001887"/>
    </source>
</evidence>
<dbReference type="KEGG" id="psl:Psta_1314"/>
<dbReference type="HOGENOM" id="CLU_020027_14_4_0"/>
<accession>D2QWB6</accession>
<evidence type="ECO:0000313" key="5">
    <source>
        <dbReference type="EMBL" id="ADB15991.1"/>
    </source>
</evidence>
<feature type="chain" id="PRO_5003035805" evidence="3">
    <location>
        <begin position="26"/>
        <end position="518"/>
    </location>
</feature>
<dbReference type="Proteomes" id="UP000001887">
    <property type="component" value="Chromosome"/>
</dbReference>
<dbReference type="PANTHER" id="PTHR46825:SF11">
    <property type="entry name" value="PENICILLIN-BINDING PROTEIN 4"/>
    <property type="match status" value="1"/>
</dbReference>
<reference evidence="5 6" key="1">
    <citation type="journal article" date="2009" name="Stand. Genomic Sci.">
        <title>Complete genome sequence of Pirellula staleyi type strain (ATCC 27377).</title>
        <authorList>
            <person name="Clum A."/>
            <person name="Tindall B.J."/>
            <person name="Sikorski J."/>
            <person name="Ivanova N."/>
            <person name="Mavrommatis K."/>
            <person name="Lucas S."/>
            <person name="Glavina del Rio T."/>
            <person name="Nolan M."/>
            <person name="Chen F."/>
            <person name="Tice H."/>
            <person name="Pitluck S."/>
            <person name="Cheng J.F."/>
            <person name="Chertkov O."/>
            <person name="Brettin T."/>
            <person name="Han C."/>
            <person name="Detter J.C."/>
            <person name="Kuske C."/>
            <person name="Bruce D."/>
            <person name="Goodwin L."/>
            <person name="Ovchinikova G."/>
            <person name="Pati A."/>
            <person name="Mikhailova N."/>
            <person name="Chen A."/>
            <person name="Palaniappan K."/>
            <person name="Land M."/>
            <person name="Hauser L."/>
            <person name="Chang Y.J."/>
            <person name="Jeffries C.D."/>
            <person name="Chain P."/>
            <person name="Rohde M."/>
            <person name="Goker M."/>
            <person name="Bristow J."/>
            <person name="Eisen J.A."/>
            <person name="Markowitz V."/>
            <person name="Hugenholtz P."/>
            <person name="Kyrpides N.C."/>
            <person name="Klenk H.P."/>
            <person name="Lapidus A."/>
        </authorList>
    </citation>
    <scope>NUCLEOTIDE SEQUENCE [LARGE SCALE GENOMIC DNA]</scope>
    <source>
        <strain evidence="6">ATCC 27377 / DSM 6068 / ICPB 4128</strain>
    </source>
</reference>
<dbReference type="Gene3D" id="3.40.710.10">
    <property type="entry name" value="DD-peptidase/beta-lactamase superfamily"/>
    <property type="match status" value="1"/>
</dbReference>